<feature type="domain" description="Integrase catalytic" evidence="1">
    <location>
        <begin position="151"/>
        <end position="321"/>
    </location>
</feature>
<keyword evidence="2" id="KW-0238">DNA-binding</keyword>
<proteinExistence type="predicted"/>
<dbReference type="GO" id="GO:0003677">
    <property type="term" value="F:DNA binding"/>
    <property type="evidence" value="ECO:0007669"/>
    <property type="project" value="UniProtKB-KW"/>
</dbReference>
<organism evidence="2 3">
    <name type="scientific">Hespellia stercorisuis DSM 15480</name>
    <dbReference type="NCBI Taxonomy" id="1121950"/>
    <lineage>
        <taxon>Bacteria</taxon>
        <taxon>Bacillati</taxon>
        <taxon>Bacillota</taxon>
        <taxon>Clostridia</taxon>
        <taxon>Lachnospirales</taxon>
        <taxon>Lachnospiraceae</taxon>
        <taxon>Hespellia</taxon>
    </lineage>
</organism>
<dbReference type="GO" id="GO:0015074">
    <property type="term" value="P:DNA integration"/>
    <property type="evidence" value="ECO:0007669"/>
    <property type="project" value="InterPro"/>
</dbReference>
<dbReference type="EMBL" id="FQZY01000139">
    <property type="protein sequence ID" value="SHL01639.1"/>
    <property type="molecule type" value="Genomic_DNA"/>
</dbReference>
<dbReference type="Gene3D" id="3.30.420.10">
    <property type="entry name" value="Ribonuclease H-like superfamily/Ribonuclease H"/>
    <property type="match status" value="1"/>
</dbReference>
<accession>A0A1M6X715</accession>
<dbReference type="InterPro" id="IPR036397">
    <property type="entry name" value="RNaseH_sf"/>
</dbReference>
<dbReference type="PROSITE" id="PS50994">
    <property type="entry name" value="INTEGRASE"/>
    <property type="match status" value="1"/>
</dbReference>
<protein>
    <submittedName>
        <fullName evidence="2">Homeodomain-like domain-containing protein</fullName>
    </submittedName>
</protein>
<dbReference type="OrthoDB" id="9794201at2"/>
<evidence type="ECO:0000313" key="2">
    <source>
        <dbReference type="EMBL" id="SHL01639.1"/>
    </source>
</evidence>
<dbReference type="InterPro" id="IPR009057">
    <property type="entry name" value="Homeodomain-like_sf"/>
</dbReference>
<dbReference type="Proteomes" id="UP000184301">
    <property type="component" value="Unassembled WGS sequence"/>
</dbReference>
<evidence type="ECO:0000259" key="1">
    <source>
        <dbReference type="PROSITE" id="PS50994"/>
    </source>
</evidence>
<dbReference type="SUPFAM" id="SSF46689">
    <property type="entry name" value="Homeodomain-like"/>
    <property type="match status" value="1"/>
</dbReference>
<keyword evidence="3" id="KW-1185">Reference proteome</keyword>
<dbReference type="Pfam" id="PF13683">
    <property type="entry name" value="rve_3"/>
    <property type="match status" value="1"/>
</dbReference>
<gene>
    <name evidence="2" type="ORF">SAMN02745243_04166</name>
</gene>
<keyword evidence="2" id="KW-0371">Homeobox</keyword>
<dbReference type="InterPro" id="IPR001584">
    <property type="entry name" value="Integrase_cat-core"/>
</dbReference>
<dbReference type="SUPFAM" id="SSF53098">
    <property type="entry name" value="Ribonuclease H-like"/>
    <property type="match status" value="1"/>
</dbReference>
<dbReference type="AlphaFoldDB" id="A0A1M6X715"/>
<dbReference type="PANTHER" id="PTHR35004:SF6">
    <property type="entry name" value="TRANSPOSASE"/>
    <property type="match status" value="1"/>
</dbReference>
<dbReference type="STRING" id="1121950.SAMN02745243_04166"/>
<dbReference type="InterPro" id="IPR012337">
    <property type="entry name" value="RNaseH-like_sf"/>
</dbReference>
<name>A0A1M6X715_9FIRM</name>
<evidence type="ECO:0000313" key="3">
    <source>
        <dbReference type="Proteomes" id="UP000184301"/>
    </source>
</evidence>
<reference evidence="2 3" key="1">
    <citation type="submission" date="2016-11" db="EMBL/GenBank/DDBJ databases">
        <authorList>
            <person name="Jaros S."/>
            <person name="Januszkiewicz K."/>
            <person name="Wedrychowicz H."/>
        </authorList>
    </citation>
    <scope>NUCLEOTIDE SEQUENCE [LARGE SCALE GENOMIC DNA]</scope>
    <source>
        <strain evidence="2 3">DSM 15480</strain>
    </source>
</reference>
<dbReference type="RefSeq" id="WP_073113362.1">
    <property type="nucleotide sequence ID" value="NZ_FQZY01000139.1"/>
</dbReference>
<dbReference type="Pfam" id="PF13565">
    <property type="entry name" value="HTH_32"/>
    <property type="match status" value="1"/>
</dbReference>
<sequence length="415" mass="48181">MNQEKQHDIALMRYSVIAPVISGLQENYPSLEAFYRDASAKGTIAPDGTLKHFAPATIERWYRNYRNGGFDALVPTGRVDEGKPRKLDTDLQEQIRYLKENYPRMSASAIYRQLQNNGSFQHGDVSESTINRYVNQLAVELKTSVTPDMRRYERPHINEVWCGDSSVGPYLKTTDGKKHRVYIIALIDDASRFIVGIDVFFNDNFINLMSVIKSAVAKYGRPQMFNFDNGRSYRNKQMELLAARIGSVLHYDQPYTPTQKAKIERWFRTMKDQWMAGLDIRDFRSLEELRGNLLAYVQTYNQSPHSSLKGKTPQDRFFSEPNLFHRLTEEDIEHDFLLELERKVSADSVITIDQIEYEVDCRFAKQRIKLRYSSDLEEIFVVESDGTLTPIRILNKTENAFVKREKIHLCRGDES</sequence>
<dbReference type="PANTHER" id="PTHR35004">
    <property type="entry name" value="TRANSPOSASE RV3428C-RELATED"/>
    <property type="match status" value="1"/>
</dbReference>